<gene>
    <name evidence="3" type="ORF">BBI08_15075</name>
</gene>
<protein>
    <submittedName>
        <fullName evidence="3">Transcriptional regulator</fullName>
    </submittedName>
</protein>
<dbReference type="InterPro" id="IPR010982">
    <property type="entry name" value="Lambda_DNA-bd_dom_sf"/>
</dbReference>
<dbReference type="GO" id="GO:0003700">
    <property type="term" value="F:DNA-binding transcription factor activity"/>
    <property type="evidence" value="ECO:0007669"/>
    <property type="project" value="TreeGrafter"/>
</dbReference>
<proteinExistence type="predicted"/>
<evidence type="ECO:0000313" key="4">
    <source>
        <dbReference type="Proteomes" id="UP000092687"/>
    </source>
</evidence>
<dbReference type="PANTHER" id="PTHR46797:SF1">
    <property type="entry name" value="METHYLPHOSPHONATE SYNTHASE"/>
    <property type="match status" value="1"/>
</dbReference>
<keyword evidence="1" id="KW-0238">DNA-binding</keyword>
<sequence>MATLGERIKTLRKQKGLTLQTLAGDQLTKGMLSLIENNKANPSMESLAYIAEQLQVDQNELLESLPTHELRSLLEKIEKLYTKELLSDELIAKYKNIVKILKPYLEHLPFRYESARLFEIYGYCSYHSKQSGWEEVLKKAEEIYESLHMINQSADLHTFKAMMAFTEHRYKDALVLIQTSRKTLEERAGVLDPLKKLDFDYYESILYSAIGDGENAKRLMEEAIQYSKEHQVFYRIDALYRLAGFQAMLEEDTARKDYYISKLHLFADFTDDDEVSAFADAIEVHYLNSFAHDYQAALVLIDENLEKYPEDKIFMFTLEKGKALYGLGQFEEALTWLKKHELWEFLHHPYDLSLHYEKDAYMALIYLELGDKELAIKHATIAKDLIKPMPDFPYKTFILAAHKKVLA</sequence>
<dbReference type="GO" id="GO:0003677">
    <property type="term" value="F:DNA binding"/>
    <property type="evidence" value="ECO:0007669"/>
    <property type="project" value="UniProtKB-KW"/>
</dbReference>
<dbReference type="InterPro" id="IPR011990">
    <property type="entry name" value="TPR-like_helical_dom_sf"/>
</dbReference>
<dbReference type="CDD" id="cd00093">
    <property type="entry name" value="HTH_XRE"/>
    <property type="match status" value="1"/>
</dbReference>
<dbReference type="SMART" id="SM00530">
    <property type="entry name" value="HTH_XRE"/>
    <property type="match status" value="1"/>
</dbReference>
<dbReference type="EMBL" id="CP016537">
    <property type="protein sequence ID" value="ANU15097.1"/>
    <property type="molecule type" value="Genomic_DNA"/>
</dbReference>
<dbReference type="PROSITE" id="PS50943">
    <property type="entry name" value="HTH_CROC1"/>
    <property type="match status" value="1"/>
</dbReference>
<dbReference type="SUPFAM" id="SSF47413">
    <property type="entry name" value="lambda repressor-like DNA-binding domains"/>
    <property type="match status" value="1"/>
</dbReference>
<evidence type="ECO:0000259" key="2">
    <source>
        <dbReference type="PROSITE" id="PS50943"/>
    </source>
</evidence>
<dbReference type="InterPro" id="IPR050807">
    <property type="entry name" value="TransReg_Diox_bact_type"/>
</dbReference>
<dbReference type="SUPFAM" id="SSF48452">
    <property type="entry name" value="TPR-like"/>
    <property type="match status" value="1"/>
</dbReference>
<dbReference type="Proteomes" id="UP000092687">
    <property type="component" value="Chromosome"/>
</dbReference>
<dbReference type="Gene3D" id="1.25.40.10">
    <property type="entry name" value="Tetratricopeptide repeat domain"/>
    <property type="match status" value="2"/>
</dbReference>
<evidence type="ECO:0000256" key="1">
    <source>
        <dbReference type="ARBA" id="ARBA00023125"/>
    </source>
</evidence>
<dbReference type="KEGG" id="phc:BBI08_15075"/>
<dbReference type="RefSeq" id="WP_008498809.1">
    <property type="nucleotide sequence ID" value="NZ_CP016537.2"/>
</dbReference>
<organism evidence="3 4">
    <name type="scientific">Planococcus halocryophilus</name>
    <dbReference type="NCBI Taxonomy" id="1215089"/>
    <lineage>
        <taxon>Bacteria</taxon>
        <taxon>Bacillati</taxon>
        <taxon>Bacillota</taxon>
        <taxon>Bacilli</taxon>
        <taxon>Bacillales</taxon>
        <taxon>Caryophanaceae</taxon>
        <taxon>Planococcus</taxon>
    </lineage>
</organism>
<name>A0A1C7DUL6_9BACL</name>
<dbReference type="PANTHER" id="PTHR46797">
    <property type="entry name" value="HTH-TYPE TRANSCRIPTIONAL REGULATOR"/>
    <property type="match status" value="1"/>
</dbReference>
<dbReference type="Pfam" id="PF12844">
    <property type="entry name" value="HTH_19"/>
    <property type="match status" value="1"/>
</dbReference>
<keyword evidence="4" id="KW-1185">Reference proteome</keyword>
<dbReference type="OrthoDB" id="290878at2"/>
<evidence type="ECO:0000313" key="3">
    <source>
        <dbReference type="EMBL" id="ANU15097.1"/>
    </source>
</evidence>
<dbReference type="AlphaFoldDB" id="A0A1C7DUL6"/>
<dbReference type="GO" id="GO:0005829">
    <property type="term" value="C:cytosol"/>
    <property type="evidence" value="ECO:0007669"/>
    <property type="project" value="TreeGrafter"/>
</dbReference>
<reference evidence="4" key="1">
    <citation type="submission" date="2016-07" db="EMBL/GenBank/DDBJ databases">
        <authorList>
            <person name="See-Too W.S."/>
        </authorList>
    </citation>
    <scope>NUCLEOTIDE SEQUENCE [LARGE SCALE GENOMIC DNA]</scope>
    <source>
        <strain evidence="4">DSM 24743</strain>
    </source>
</reference>
<feature type="domain" description="HTH cro/C1-type" evidence="2">
    <location>
        <begin position="8"/>
        <end position="61"/>
    </location>
</feature>
<dbReference type="STRING" id="1215089.BBI08_15075"/>
<dbReference type="InterPro" id="IPR001387">
    <property type="entry name" value="Cro/C1-type_HTH"/>
</dbReference>
<accession>A0A1C7DUL6</accession>
<reference evidence="4" key="2">
    <citation type="submission" date="2016-10" db="EMBL/GenBank/DDBJ databases">
        <authorList>
            <person name="See-Too W.S."/>
        </authorList>
    </citation>
    <scope>NUCLEOTIDE SEQUENCE [LARGE SCALE GENOMIC DNA]</scope>
    <source>
        <strain evidence="4">DSM 24743</strain>
    </source>
</reference>